<accession>A0ABN5JE80</accession>
<reference evidence="2" key="1">
    <citation type="journal article" date="2018" name="MSphere">
        <title>Fusobacterium Genomics Using MinION and Illumina Sequencing Enables Genome Completion and Correction.</title>
        <authorList>
            <person name="Todd S.M."/>
            <person name="Settlage R.E."/>
            <person name="Lahmers K.K."/>
            <person name="Slade D.J."/>
        </authorList>
    </citation>
    <scope>NUCLEOTIDE SEQUENCE [LARGE SCALE GENOMIC DNA]</scope>
    <source>
        <strain evidence="2">ATCC 27725</strain>
    </source>
</reference>
<dbReference type="GeneID" id="77466952"/>
<dbReference type="EMBL" id="CP028103">
    <property type="protein sequence ID" value="AVQ30255.1"/>
    <property type="molecule type" value="Genomic_DNA"/>
</dbReference>
<sequence length="67" mass="7779">MKLDFKCVKCGCDKYQVKTSILPEKSPGLRLELSTYYIKTCLNCGYTEIYSAKIVDMEKDEELKPEF</sequence>
<name>A0ABN5JE80_FUSVA</name>
<dbReference type="RefSeq" id="WP_005949092.1">
    <property type="nucleotide sequence ID" value="NZ_CP028103.1"/>
</dbReference>
<evidence type="ECO:0008006" key="3">
    <source>
        <dbReference type="Google" id="ProtNLM"/>
    </source>
</evidence>
<keyword evidence="2" id="KW-1185">Reference proteome</keyword>
<proteinExistence type="predicted"/>
<evidence type="ECO:0000313" key="1">
    <source>
        <dbReference type="EMBL" id="AVQ30255.1"/>
    </source>
</evidence>
<evidence type="ECO:0000313" key="2">
    <source>
        <dbReference type="Proteomes" id="UP000241238"/>
    </source>
</evidence>
<organism evidence="1 2">
    <name type="scientific">Fusobacterium varium ATCC 27725</name>
    <dbReference type="NCBI Taxonomy" id="469618"/>
    <lineage>
        <taxon>Bacteria</taxon>
        <taxon>Fusobacteriati</taxon>
        <taxon>Fusobacteriota</taxon>
        <taxon>Fusobacteriia</taxon>
        <taxon>Fusobacteriales</taxon>
        <taxon>Fusobacteriaceae</taxon>
        <taxon>Fusobacterium</taxon>
    </lineage>
</organism>
<gene>
    <name evidence="1" type="ORF">C4N18_03035</name>
</gene>
<protein>
    <recommendedName>
        <fullName evidence="3">Zinc finger protein</fullName>
    </recommendedName>
</protein>
<dbReference type="Proteomes" id="UP000241238">
    <property type="component" value="Chromosome"/>
</dbReference>